<dbReference type="NCBIfam" id="TIGR00553">
    <property type="entry name" value="pabB"/>
    <property type="match status" value="1"/>
</dbReference>
<dbReference type="Gene3D" id="3.60.120.10">
    <property type="entry name" value="Anthranilate synthase"/>
    <property type="match status" value="1"/>
</dbReference>
<name>A0A6C0U390_9GAMM</name>
<evidence type="ECO:0000256" key="2">
    <source>
        <dbReference type="ARBA" id="ARBA00022679"/>
    </source>
</evidence>
<proteinExistence type="predicted"/>
<dbReference type="AlphaFoldDB" id="A0A6C0U390"/>
<evidence type="ECO:0000313" key="7">
    <source>
        <dbReference type="Proteomes" id="UP000477680"/>
    </source>
</evidence>
<gene>
    <name evidence="6" type="primary">pabB</name>
    <name evidence="6" type="ORF">G3T16_14840</name>
</gene>
<dbReference type="GO" id="GO:0000162">
    <property type="term" value="P:L-tryptophan biosynthetic process"/>
    <property type="evidence" value="ECO:0007669"/>
    <property type="project" value="TreeGrafter"/>
</dbReference>
<dbReference type="PANTHER" id="PTHR11236">
    <property type="entry name" value="AMINOBENZOATE/ANTHRANILATE SYNTHASE"/>
    <property type="match status" value="1"/>
</dbReference>
<dbReference type="Pfam" id="PF04715">
    <property type="entry name" value="Anth_synt_I_N"/>
    <property type="match status" value="1"/>
</dbReference>
<sequence>MKLYSFPCASREPHELFAALSRHSYSLFFDSADRHHELARYSYIVFDPIETIEAKNGTVCIRGAEGKITLQGRGIDCVRDRLKIHGLDKRSHDHLPPFQGGAAGLFGYDLTRDLEKLPAMAQDNPEIPDMAVGIYDQVFGYDHQQKTGWFIVHAEDKSSARTHFDHFIQLTGETPGQGPATSSQRWQSSHTRREYERAVQRVIDYIHAGDIFQCNLSQRFESRLPEGFDTWAHYLRLRQVNAAPFAAFMNFGAVKISSASPERFLLVRDRRVESRPIKGTQKRDRNEAADRLNRARLENSAKDRAENMMIVDLLRNDLSKVCEDDSVEVPVLCRLESFAKVHHLVSVIEATLKTDQEPADLLQACFPGGSITGAPKVRAMQIIEEMESKRRGPYCGTLGYIGYDGAMDTNIAIRTLVYQGNTVSFNVGGGIVADSVTAIEYEETLSKAEAIFDSFEAAADNSAPATAP</sequence>
<dbReference type="RefSeq" id="WP_163495920.1">
    <property type="nucleotide sequence ID" value="NZ_CP048711.1"/>
</dbReference>
<dbReference type="InterPro" id="IPR006805">
    <property type="entry name" value="Anth_synth_I_N"/>
</dbReference>
<dbReference type="InterPro" id="IPR005802">
    <property type="entry name" value="ADC_synth_comp_1"/>
</dbReference>
<dbReference type="InterPro" id="IPR005801">
    <property type="entry name" value="ADC_synthase"/>
</dbReference>
<protein>
    <recommendedName>
        <fullName evidence="1">aminodeoxychorismate synthase</fullName>
        <ecNumber evidence="1">2.6.1.85</ecNumber>
    </recommendedName>
</protein>
<feature type="domain" description="Chorismate-utilising enzyme C-terminal" evidence="4">
    <location>
        <begin position="192"/>
        <end position="447"/>
    </location>
</feature>
<dbReference type="EMBL" id="CP048711">
    <property type="protein sequence ID" value="QIB66486.1"/>
    <property type="molecule type" value="Genomic_DNA"/>
</dbReference>
<evidence type="ECO:0000313" key="6">
    <source>
        <dbReference type="EMBL" id="QIB66486.1"/>
    </source>
</evidence>
<organism evidence="6 7">
    <name type="scientific">Kineobactrum salinum</name>
    <dbReference type="NCBI Taxonomy" id="2708301"/>
    <lineage>
        <taxon>Bacteria</taxon>
        <taxon>Pseudomonadati</taxon>
        <taxon>Pseudomonadota</taxon>
        <taxon>Gammaproteobacteria</taxon>
        <taxon>Cellvibrionales</taxon>
        <taxon>Halieaceae</taxon>
        <taxon>Kineobactrum</taxon>
    </lineage>
</organism>
<dbReference type="SUPFAM" id="SSF56322">
    <property type="entry name" value="ADC synthase"/>
    <property type="match status" value="1"/>
</dbReference>
<dbReference type="PANTHER" id="PTHR11236:SF50">
    <property type="entry name" value="AMINODEOXYCHORISMATE SYNTHASE COMPONENT 1"/>
    <property type="match status" value="1"/>
</dbReference>
<dbReference type="Pfam" id="PF00425">
    <property type="entry name" value="Chorismate_bind"/>
    <property type="match status" value="1"/>
</dbReference>
<evidence type="ECO:0000256" key="3">
    <source>
        <dbReference type="SAM" id="MobiDB-lite"/>
    </source>
</evidence>
<feature type="compositionally biased region" description="Polar residues" evidence="3">
    <location>
        <begin position="171"/>
        <end position="189"/>
    </location>
</feature>
<dbReference type="KEGG" id="kim:G3T16_14840"/>
<feature type="domain" description="Anthranilate synthase component I N-terminal" evidence="5">
    <location>
        <begin position="11"/>
        <end position="147"/>
    </location>
</feature>
<evidence type="ECO:0000259" key="5">
    <source>
        <dbReference type="Pfam" id="PF04715"/>
    </source>
</evidence>
<dbReference type="Proteomes" id="UP000477680">
    <property type="component" value="Chromosome"/>
</dbReference>
<keyword evidence="7" id="KW-1185">Reference proteome</keyword>
<dbReference type="GO" id="GO:0046820">
    <property type="term" value="F:4-amino-4-deoxychorismate synthase activity"/>
    <property type="evidence" value="ECO:0007669"/>
    <property type="project" value="UniProtKB-EC"/>
</dbReference>
<keyword evidence="2 6" id="KW-0808">Transferase</keyword>
<dbReference type="InterPro" id="IPR019999">
    <property type="entry name" value="Anth_synth_I-like"/>
</dbReference>
<dbReference type="PRINTS" id="PR00095">
    <property type="entry name" value="ANTSNTHASEI"/>
</dbReference>
<keyword evidence="6" id="KW-0032">Aminotransferase</keyword>
<reference evidence="6 7" key="1">
    <citation type="submission" date="2020-02" db="EMBL/GenBank/DDBJ databases">
        <title>Genome sequencing for Kineobactrum sp. M2.</title>
        <authorList>
            <person name="Park S.-J."/>
        </authorList>
    </citation>
    <scope>NUCLEOTIDE SEQUENCE [LARGE SCALE GENOMIC DNA]</scope>
    <source>
        <strain evidence="6 7">M2</strain>
    </source>
</reference>
<evidence type="ECO:0000256" key="1">
    <source>
        <dbReference type="ARBA" id="ARBA00013139"/>
    </source>
</evidence>
<evidence type="ECO:0000259" key="4">
    <source>
        <dbReference type="Pfam" id="PF00425"/>
    </source>
</evidence>
<dbReference type="GO" id="GO:0009396">
    <property type="term" value="P:folic acid-containing compound biosynthetic process"/>
    <property type="evidence" value="ECO:0007669"/>
    <property type="project" value="InterPro"/>
</dbReference>
<accession>A0A6C0U390</accession>
<feature type="region of interest" description="Disordered" evidence="3">
    <location>
        <begin position="171"/>
        <end position="190"/>
    </location>
</feature>
<dbReference type="EC" id="2.6.1.85" evidence="1"/>
<dbReference type="InterPro" id="IPR015890">
    <property type="entry name" value="Chorismate_C"/>
</dbReference>